<accession>A0A1T5M3R2</accession>
<name>A0A1T5M3R2_9FIRM</name>
<dbReference type="RefSeq" id="WP_079493721.1">
    <property type="nucleotide sequence ID" value="NZ_FUZT01000010.1"/>
</dbReference>
<feature type="compositionally biased region" description="Basic and acidic residues" evidence="1">
    <location>
        <begin position="46"/>
        <end position="57"/>
    </location>
</feature>
<gene>
    <name evidence="2" type="ORF">SAMN02194393_03767</name>
</gene>
<proteinExistence type="predicted"/>
<reference evidence="2 3" key="1">
    <citation type="submission" date="2017-02" db="EMBL/GenBank/DDBJ databases">
        <authorList>
            <person name="Peterson S.W."/>
        </authorList>
    </citation>
    <scope>NUCLEOTIDE SEQUENCE [LARGE SCALE GENOMIC DNA]</scope>
    <source>
        <strain evidence="2 3">M1</strain>
    </source>
</reference>
<evidence type="ECO:0000256" key="1">
    <source>
        <dbReference type="SAM" id="MobiDB-lite"/>
    </source>
</evidence>
<protein>
    <submittedName>
        <fullName evidence="2">Uncharacterized protein</fullName>
    </submittedName>
</protein>
<dbReference type="EMBL" id="FUZT01000010">
    <property type="protein sequence ID" value="SKC82872.1"/>
    <property type="molecule type" value="Genomic_DNA"/>
</dbReference>
<keyword evidence="3" id="KW-1185">Reference proteome</keyword>
<feature type="region of interest" description="Disordered" evidence="1">
    <location>
        <begin position="38"/>
        <end position="60"/>
    </location>
</feature>
<evidence type="ECO:0000313" key="2">
    <source>
        <dbReference type="EMBL" id="SKC82872.1"/>
    </source>
</evidence>
<organism evidence="2 3">
    <name type="scientific">Maledivibacter halophilus</name>
    <dbReference type="NCBI Taxonomy" id="36842"/>
    <lineage>
        <taxon>Bacteria</taxon>
        <taxon>Bacillati</taxon>
        <taxon>Bacillota</taxon>
        <taxon>Clostridia</taxon>
        <taxon>Peptostreptococcales</taxon>
        <taxon>Caminicellaceae</taxon>
        <taxon>Maledivibacter</taxon>
    </lineage>
</organism>
<dbReference type="AlphaFoldDB" id="A0A1T5M3R2"/>
<evidence type="ECO:0000313" key="3">
    <source>
        <dbReference type="Proteomes" id="UP000190285"/>
    </source>
</evidence>
<sequence length="126" mass="13955">MPDYTTNINLEKPLANEYFNIDIQNRNMDIIDTEIVKKASSTQDGRMSKEDKEKLDGIQEGAIDSLAGEGRTTETVKKNADDISNLDLKMFELTSQGGIAKVKIQSTEINNEDGEPNGTLVIYIGE</sequence>
<dbReference type="Proteomes" id="UP000190285">
    <property type="component" value="Unassembled WGS sequence"/>
</dbReference>